<organism evidence="1 2">
    <name type="scientific">Araneus ventricosus</name>
    <name type="common">Orbweaver spider</name>
    <name type="synonym">Epeira ventricosa</name>
    <dbReference type="NCBI Taxonomy" id="182803"/>
    <lineage>
        <taxon>Eukaryota</taxon>
        <taxon>Metazoa</taxon>
        <taxon>Ecdysozoa</taxon>
        <taxon>Arthropoda</taxon>
        <taxon>Chelicerata</taxon>
        <taxon>Arachnida</taxon>
        <taxon>Araneae</taxon>
        <taxon>Araneomorphae</taxon>
        <taxon>Entelegynae</taxon>
        <taxon>Araneoidea</taxon>
        <taxon>Araneidae</taxon>
        <taxon>Araneus</taxon>
    </lineage>
</organism>
<proteinExistence type="predicted"/>
<accession>A0A4Y2AXH0</accession>
<reference evidence="1 2" key="1">
    <citation type="journal article" date="2019" name="Sci. Rep.">
        <title>Orb-weaving spider Araneus ventricosus genome elucidates the spidroin gene catalogue.</title>
        <authorList>
            <person name="Kono N."/>
            <person name="Nakamura H."/>
            <person name="Ohtoshi R."/>
            <person name="Moran D.A.P."/>
            <person name="Shinohara A."/>
            <person name="Yoshida Y."/>
            <person name="Fujiwara M."/>
            <person name="Mori M."/>
            <person name="Tomita M."/>
            <person name="Arakawa K."/>
        </authorList>
    </citation>
    <scope>NUCLEOTIDE SEQUENCE [LARGE SCALE GENOMIC DNA]</scope>
</reference>
<dbReference type="Proteomes" id="UP000499080">
    <property type="component" value="Unassembled WGS sequence"/>
</dbReference>
<gene>
    <name evidence="1" type="ORF">AVEN_100787_1</name>
</gene>
<keyword evidence="2" id="KW-1185">Reference proteome</keyword>
<dbReference type="AlphaFoldDB" id="A0A4Y2AXH0"/>
<dbReference type="EMBL" id="BGPR01000035">
    <property type="protein sequence ID" value="GBL83875.1"/>
    <property type="molecule type" value="Genomic_DNA"/>
</dbReference>
<sequence length="80" mass="8751">MYDSRHGSNTETEGGVQMTITVVCPTLLKEIRPAIGVEITQLHSITIRTREARIRLLTRRLLIDVLGLPLGGSKPTAPTS</sequence>
<name>A0A4Y2AXH0_ARAVE</name>
<evidence type="ECO:0000313" key="1">
    <source>
        <dbReference type="EMBL" id="GBL83875.1"/>
    </source>
</evidence>
<comment type="caution">
    <text evidence="1">The sequence shown here is derived from an EMBL/GenBank/DDBJ whole genome shotgun (WGS) entry which is preliminary data.</text>
</comment>
<protein>
    <submittedName>
        <fullName evidence="1">Uncharacterized protein</fullName>
    </submittedName>
</protein>
<evidence type="ECO:0000313" key="2">
    <source>
        <dbReference type="Proteomes" id="UP000499080"/>
    </source>
</evidence>